<organism evidence="2 3">
    <name type="scientific">Saxophila tyrrhenica</name>
    <dbReference type="NCBI Taxonomy" id="1690608"/>
    <lineage>
        <taxon>Eukaryota</taxon>
        <taxon>Fungi</taxon>
        <taxon>Dikarya</taxon>
        <taxon>Ascomycota</taxon>
        <taxon>Pezizomycotina</taxon>
        <taxon>Dothideomycetes</taxon>
        <taxon>Dothideomycetidae</taxon>
        <taxon>Mycosphaerellales</taxon>
        <taxon>Extremaceae</taxon>
        <taxon>Saxophila</taxon>
    </lineage>
</organism>
<reference evidence="2 3" key="1">
    <citation type="submission" date="2023-08" db="EMBL/GenBank/DDBJ databases">
        <title>Black Yeasts Isolated from many extreme environments.</title>
        <authorList>
            <person name="Coleine C."/>
            <person name="Stajich J.E."/>
            <person name="Selbmann L."/>
        </authorList>
    </citation>
    <scope>NUCLEOTIDE SEQUENCE [LARGE SCALE GENOMIC DNA]</scope>
    <source>
        <strain evidence="2 3">CCFEE 5935</strain>
    </source>
</reference>
<gene>
    <name evidence="2" type="ORF">LTR77_004601</name>
</gene>
<dbReference type="InterPro" id="IPR025363">
    <property type="entry name" value="DUF4267"/>
</dbReference>
<evidence type="ECO:0000256" key="1">
    <source>
        <dbReference type="SAM" id="Phobius"/>
    </source>
</evidence>
<evidence type="ECO:0000313" key="3">
    <source>
        <dbReference type="Proteomes" id="UP001337655"/>
    </source>
</evidence>
<sequence length="144" mass="14970">MAPKTTDTRRAYYAHAAAVFALAPLTIGVLATLNPKLGLSLLNFPLPGPTASPKDQATIYGLIRFFGIRDVVIGASSLCVWFFGGAREGERKGCRALGGMMLMGVALVGVDGLASREVIGGGEWNHWALAPVGVGLGAGLMGWV</sequence>
<dbReference type="EMBL" id="JAVRRT010000006">
    <property type="protein sequence ID" value="KAK5171456.1"/>
    <property type="molecule type" value="Genomic_DNA"/>
</dbReference>
<keyword evidence="1" id="KW-0472">Membrane</keyword>
<feature type="transmembrane region" description="Helical" evidence="1">
    <location>
        <begin position="126"/>
        <end position="143"/>
    </location>
</feature>
<feature type="transmembrane region" description="Helical" evidence="1">
    <location>
        <begin position="12"/>
        <end position="33"/>
    </location>
</feature>
<keyword evidence="3" id="KW-1185">Reference proteome</keyword>
<dbReference type="RefSeq" id="XP_064660484.1">
    <property type="nucleotide sequence ID" value="XM_064801854.1"/>
</dbReference>
<dbReference type="AlphaFoldDB" id="A0AAV9PE00"/>
<dbReference type="GeneID" id="89925946"/>
<accession>A0AAV9PE00</accession>
<keyword evidence="1" id="KW-1133">Transmembrane helix</keyword>
<feature type="transmembrane region" description="Helical" evidence="1">
    <location>
        <begin position="62"/>
        <end position="84"/>
    </location>
</feature>
<dbReference type="Proteomes" id="UP001337655">
    <property type="component" value="Unassembled WGS sequence"/>
</dbReference>
<protein>
    <submittedName>
        <fullName evidence="2">Uncharacterized protein</fullName>
    </submittedName>
</protein>
<proteinExistence type="predicted"/>
<evidence type="ECO:0000313" key="2">
    <source>
        <dbReference type="EMBL" id="KAK5171456.1"/>
    </source>
</evidence>
<keyword evidence="1" id="KW-0812">Transmembrane</keyword>
<feature type="transmembrane region" description="Helical" evidence="1">
    <location>
        <begin position="96"/>
        <end position="114"/>
    </location>
</feature>
<dbReference type="Pfam" id="PF14087">
    <property type="entry name" value="DUF4267"/>
    <property type="match status" value="1"/>
</dbReference>
<comment type="caution">
    <text evidence="2">The sequence shown here is derived from an EMBL/GenBank/DDBJ whole genome shotgun (WGS) entry which is preliminary data.</text>
</comment>
<name>A0AAV9PE00_9PEZI</name>